<organism evidence="1 2">
    <name type="scientific">Caenorhabditis elegans</name>
    <dbReference type="NCBI Taxonomy" id="6239"/>
    <lineage>
        <taxon>Eukaryota</taxon>
        <taxon>Metazoa</taxon>
        <taxon>Ecdysozoa</taxon>
        <taxon>Nematoda</taxon>
        <taxon>Chromadorea</taxon>
        <taxon>Rhabditida</taxon>
        <taxon>Rhabditina</taxon>
        <taxon>Rhabditomorpha</taxon>
        <taxon>Rhabditoidea</taxon>
        <taxon>Rhabditidae</taxon>
        <taxon>Peloderinae</taxon>
        <taxon>Caenorhabditis</taxon>
    </lineage>
</organism>
<dbReference type="WormBase" id="F13E9.6">
    <property type="protein sequence ID" value="CE48018"/>
    <property type="gene ID" value="WBGene00008755"/>
    <property type="gene designation" value="sdz-13"/>
</dbReference>
<evidence type="ECO:0000313" key="3">
    <source>
        <dbReference type="WormBase" id="F13E9.6"/>
    </source>
</evidence>
<evidence type="ECO:0000313" key="1">
    <source>
        <dbReference type="EMBL" id="CAA93409.2"/>
    </source>
</evidence>
<dbReference type="PIR" id="T20844">
    <property type="entry name" value="T20844"/>
</dbReference>
<dbReference type="PaxDb" id="6239-F13E9.6.1"/>
<dbReference type="GeneID" id="184424"/>
<dbReference type="eggNOG" id="ENOG502THH6">
    <property type="taxonomic scope" value="Eukaryota"/>
</dbReference>
<proteinExistence type="predicted"/>
<keyword evidence="2" id="KW-1185">Reference proteome</keyword>
<dbReference type="FunCoup" id="Q19411">
    <property type="interactions" value="308"/>
</dbReference>
<accession>Q19411</accession>
<reference evidence="1 2" key="1">
    <citation type="journal article" date="1998" name="Science">
        <title>Genome sequence of the nematode C. elegans: a platform for investigating biology.</title>
        <authorList>
            <consortium name="The C. elegans sequencing consortium"/>
            <person name="Sulson J.E."/>
            <person name="Waterston R."/>
        </authorList>
    </citation>
    <scope>NUCLEOTIDE SEQUENCE [LARGE SCALE GENOMIC DNA]</scope>
    <source>
        <strain evidence="1 2">Bristol N2</strain>
    </source>
</reference>
<dbReference type="AGR" id="WB:WBGene00008755"/>
<dbReference type="EMBL" id="BX284604">
    <property type="protein sequence ID" value="CAA93409.2"/>
    <property type="molecule type" value="Genomic_DNA"/>
</dbReference>
<gene>
    <name evidence="1 3" type="primary">sdz-13</name>
    <name evidence="1" type="ORF">CELE_F13E9.6</name>
    <name evidence="3" type="ORF">F13E9.6</name>
</gene>
<sequence>MKVFRSIRQIYDRTRYFGHSSTSGSSDDLYRKPEIGNQKCVKFEVKTKVGKKYEVRTLEILQKLNKSGKQEWILYVIKYSDYTSYDCFSLSDSFITQMFDSETSNLKCTLVFVEDVLNFKMASLSDKWRLIEFIRANIASNAYVCSGFLENSPLLTSNQKVNILFHHTSLVIINKSSQQIITHKSLFDMELIVFKEEKTSFVCKTSKESEFWSIRAVNMEKLADLIYEAIEIRGLSVALNHVRKESEYVQIPSFDSFYTDF</sequence>
<dbReference type="RefSeq" id="NP_001379108.1">
    <property type="nucleotide sequence ID" value="NM_001392397.1"/>
</dbReference>
<dbReference type="Proteomes" id="UP000001940">
    <property type="component" value="Chromosome IV"/>
</dbReference>
<dbReference type="HOGENOM" id="CLU_1090820_0_0_1"/>
<dbReference type="AlphaFoldDB" id="Q19411"/>
<dbReference type="CTD" id="184424"/>
<dbReference type="Bgee" id="WBGene00008755">
    <property type="expression patterns" value="Expressed in embryo and 1 other cell type or tissue"/>
</dbReference>
<protein>
    <submittedName>
        <fullName evidence="1">SKN-1 Dependent Zygotic transcript</fullName>
    </submittedName>
</protein>
<evidence type="ECO:0000313" key="2">
    <source>
        <dbReference type="Proteomes" id="UP000001940"/>
    </source>
</evidence>
<dbReference type="UCSC" id="F13E9.6">
    <property type="organism name" value="c. elegans"/>
</dbReference>
<dbReference type="OMA" id="HKSLFDM"/>
<dbReference type="InParanoid" id="Q19411"/>
<dbReference type="OrthoDB" id="5788621at2759"/>
<name>Q19411_CAEEL</name>
<dbReference type="KEGG" id="cel:CELE_F13E9.6"/>